<accession>A0AAF0QAI5</accession>
<dbReference type="AlphaFoldDB" id="A0AAF0QAI5"/>
<proteinExistence type="predicted"/>
<evidence type="ECO:0000313" key="1">
    <source>
        <dbReference type="EMBL" id="WMV20099.1"/>
    </source>
</evidence>
<evidence type="ECO:0000313" key="2">
    <source>
        <dbReference type="Proteomes" id="UP001234989"/>
    </source>
</evidence>
<gene>
    <name evidence="1" type="ORF">MTR67_013484</name>
</gene>
<protein>
    <submittedName>
        <fullName evidence="1">Uncharacterized protein</fullName>
    </submittedName>
</protein>
<sequence>RARADRKLEKSNRTDCIHESIHHIQALEVGPGNNNGSNGPKNIQQLILMRQSPLFWLIIRLRTGWAKAQI</sequence>
<reference evidence="1" key="1">
    <citation type="submission" date="2023-08" db="EMBL/GenBank/DDBJ databases">
        <title>A de novo genome assembly of Solanum verrucosum Schlechtendal, a Mexican diploid species geographically isolated from the other diploid A-genome species in potato relatives.</title>
        <authorList>
            <person name="Hosaka K."/>
        </authorList>
    </citation>
    <scope>NUCLEOTIDE SEQUENCE</scope>
    <source>
        <tissue evidence="1">Young leaves</tissue>
    </source>
</reference>
<keyword evidence="2" id="KW-1185">Reference proteome</keyword>
<dbReference type="Proteomes" id="UP001234989">
    <property type="component" value="Chromosome 3"/>
</dbReference>
<feature type="non-terminal residue" evidence="1">
    <location>
        <position position="1"/>
    </location>
</feature>
<organism evidence="1 2">
    <name type="scientific">Solanum verrucosum</name>
    <dbReference type="NCBI Taxonomy" id="315347"/>
    <lineage>
        <taxon>Eukaryota</taxon>
        <taxon>Viridiplantae</taxon>
        <taxon>Streptophyta</taxon>
        <taxon>Embryophyta</taxon>
        <taxon>Tracheophyta</taxon>
        <taxon>Spermatophyta</taxon>
        <taxon>Magnoliopsida</taxon>
        <taxon>eudicotyledons</taxon>
        <taxon>Gunneridae</taxon>
        <taxon>Pentapetalae</taxon>
        <taxon>asterids</taxon>
        <taxon>lamiids</taxon>
        <taxon>Solanales</taxon>
        <taxon>Solanaceae</taxon>
        <taxon>Solanoideae</taxon>
        <taxon>Solaneae</taxon>
        <taxon>Solanum</taxon>
    </lineage>
</organism>
<name>A0AAF0QAI5_SOLVR</name>
<dbReference type="EMBL" id="CP133614">
    <property type="protein sequence ID" value="WMV20099.1"/>
    <property type="molecule type" value="Genomic_DNA"/>
</dbReference>